<sequence length="54" mass="6286">MKSAIRKELRYHQDLLDGPHYQGMVLDVEKVKKVKANFIQLFSDVEQGKIGRID</sequence>
<dbReference type="AlphaFoldDB" id="A0A0F9V781"/>
<comment type="caution">
    <text evidence="1">The sequence shown here is derived from an EMBL/GenBank/DDBJ whole genome shotgun (WGS) entry which is preliminary data.</text>
</comment>
<dbReference type="EMBL" id="LAZR01000069">
    <property type="protein sequence ID" value="KKN95572.1"/>
    <property type="molecule type" value="Genomic_DNA"/>
</dbReference>
<evidence type="ECO:0000313" key="1">
    <source>
        <dbReference type="EMBL" id="KKN95572.1"/>
    </source>
</evidence>
<name>A0A0F9V781_9ZZZZ</name>
<organism evidence="1">
    <name type="scientific">marine sediment metagenome</name>
    <dbReference type="NCBI Taxonomy" id="412755"/>
    <lineage>
        <taxon>unclassified sequences</taxon>
        <taxon>metagenomes</taxon>
        <taxon>ecological metagenomes</taxon>
    </lineage>
</organism>
<reference evidence="1" key="1">
    <citation type="journal article" date="2015" name="Nature">
        <title>Complex archaea that bridge the gap between prokaryotes and eukaryotes.</title>
        <authorList>
            <person name="Spang A."/>
            <person name="Saw J.H."/>
            <person name="Jorgensen S.L."/>
            <person name="Zaremba-Niedzwiedzka K."/>
            <person name="Martijn J."/>
            <person name="Lind A.E."/>
            <person name="van Eijk R."/>
            <person name="Schleper C."/>
            <person name="Guy L."/>
            <person name="Ettema T.J."/>
        </authorList>
    </citation>
    <scope>NUCLEOTIDE SEQUENCE</scope>
</reference>
<accession>A0A0F9V781</accession>
<protein>
    <submittedName>
        <fullName evidence="1">Uncharacterized protein</fullName>
    </submittedName>
</protein>
<gene>
    <name evidence="1" type="ORF">LCGC14_0174410</name>
</gene>
<proteinExistence type="predicted"/>